<name>A0A1C3RFU1_9PROT</name>
<evidence type="ECO:0000313" key="2">
    <source>
        <dbReference type="Proteomes" id="UP000231658"/>
    </source>
</evidence>
<gene>
    <name evidence="1" type="ORF">MTBPR1_180034</name>
</gene>
<organism evidence="1 2">
    <name type="scientific">Candidatus Terasakiella magnetica</name>
    <dbReference type="NCBI Taxonomy" id="1867952"/>
    <lineage>
        <taxon>Bacteria</taxon>
        <taxon>Pseudomonadati</taxon>
        <taxon>Pseudomonadota</taxon>
        <taxon>Alphaproteobacteria</taxon>
        <taxon>Rhodospirillales</taxon>
        <taxon>Terasakiellaceae</taxon>
        <taxon>Terasakiella</taxon>
    </lineage>
</organism>
<accession>A0A1C3RFU1</accession>
<sequence>MGKSSKVNIIINGLGQLPEHLKPSQNNEINHLNRLSASQLSQTVTHKCYTSSLSEVPNG</sequence>
<evidence type="ECO:0000313" key="1">
    <source>
        <dbReference type="EMBL" id="SCA56121.1"/>
    </source>
</evidence>
<dbReference type="STRING" id="1867952.MTBPR1_180034"/>
<keyword evidence="2" id="KW-1185">Reference proteome</keyword>
<protein>
    <submittedName>
        <fullName evidence="1">Uncharacterized protein</fullName>
    </submittedName>
</protein>
<proteinExistence type="predicted"/>
<dbReference type="Proteomes" id="UP000231658">
    <property type="component" value="Unassembled WGS sequence"/>
</dbReference>
<reference evidence="1 2" key="1">
    <citation type="submission" date="2016-07" db="EMBL/GenBank/DDBJ databases">
        <authorList>
            <person name="Lefevre C.T."/>
        </authorList>
    </citation>
    <scope>NUCLEOTIDE SEQUENCE [LARGE SCALE GENOMIC DNA]</scope>
    <source>
        <strain evidence="1">PR1</strain>
    </source>
</reference>
<dbReference type="EMBL" id="FLYE01000010">
    <property type="protein sequence ID" value="SCA56121.1"/>
    <property type="molecule type" value="Genomic_DNA"/>
</dbReference>
<dbReference type="AlphaFoldDB" id="A0A1C3RFU1"/>